<dbReference type="Pfam" id="PF17270">
    <property type="entry name" value="DUF5336"/>
    <property type="match status" value="1"/>
</dbReference>
<keyword evidence="4" id="KW-1185">Reference proteome</keyword>
<keyword evidence="2" id="KW-0472">Membrane</keyword>
<evidence type="ECO:0000313" key="3">
    <source>
        <dbReference type="EMBL" id="MBB5893369.1"/>
    </source>
</evidence>
<dbReference type="EMBL" id="JACHIR010000001">
    <property type="protein sequence ID" value="MBB5893369.1"/>
    <property type="molecule type" value="Genomic_DNA"/>
</dbReference>
<keyword evidence="2" id="KW-1133">Transmembrane helix</keyword>
<name>A0A7W9KIV6_9PSEU</name>
<reference evidence="3 4" key="1">
    <citation type="submission" date="2020-08" db="EMBL/GenBank/DDBJ databases">
        <title>Sequencing the genomes of 1000 actinobacteria strains.</title>
        <authorList>
            <person name="Klenk H.-P."/>
        </authorList>
    </citation>
    <scope>NUCLEOTIDE SEQUENCE [LARGE SCALE GENOMIC DNA]</scope>
    <source>
        <strain evidence="3 4">DSM 43851</strain>
    </source>
</reference>
<sequence length="253" mass="25427">MTFPSGGPAPTPAKPAATQELDKLLHMAAAGLSVLVLVAGFFSFAPSVSSYAAGLGWIPALYLIAGGLSAQVLLPGKPTKPGLLPGLVAVAVTLPLLFTVFTAGATAWGAYLLLILGVLTAAAAVGGYLVEAGFISAPAPKPYQPPQPGQWSPQTGGFPQPQPGQQPFGQPGPGFGQATQVVPQPGQPGQQGQFGAPQQPQQAPAPQPTQFMSHPGQFSQPAPPPSAPGGQQQGQQQGQQPGTPPGGFTAPQS</sequence>
<organism evidence="3 4">
    <name type="scientific">Kutzneria kofuensis</name>
    <dbReference type="NCBI Taxonomy" id="103725"/>
    <lineage>
        <taxon>Bacteria</taxon>
        <taxon>Bacillati</taxon>
        <taxon>Actinomycetota</taxon>
        <taxon>Actinomycetes</taxon>
        <taxon>Pseudonocardiales</taxon>
        <taxon>Pseudonocardiaceae</taxon>
        <taxon>Kutzneria</taxon>
    </lineage>
</organism>
<feature type="compositionally biased region" description="Low complexity" evidence="1">
    <location>
        <begin position="228"/>
        <end position="253"/>
    </location>
</feature>
<feature type="transmembrane region" description="Helical" evidence="2">
    <location>
        <begin position="24"/>
        <end position="45"/>
    </location>
</feature>
<dbReference type="Proteomes" id="UP000585638">
    <property type="component" value="Unassembled WGS sequence"/>
</dbReference>
<feature type="transmembrane region" description="Helical" evidence="2">
    <location>
        <begin position="82"/>
        <end position="102"/>
    </location>
</feature>
<feature type="transmembrane region" description="Helical" evidence="2">
    <location>
        <begin position="51"/>
        <end position="70"/>
    </location>
</feature>
<accession>A0A7W9KIV6</accession>
<evidence type="ECO:0000256" key="1">
    <source>
        <dbReference type="SAM" id="MobiDB-lite"/>
    </source>
</evidence>
<comment type="caution">
    <text evidence="3">The sequence shown here is derived from an EMBL/GenBank/DDBJ whole genome shotgun (WGS) entry which is preliminary data.</text>
</comment>
<dbReference type="AlphaFoldDB" id="A0A7W9KIV6"/>
<proteinExistence type="predicted"/>
<gene>
    <name evidence="3" type="ORF">BJ998_004565</name>
</gene>
<dbReference type="InterPro" id="IPR035166">
    <property type="entry name" value="DUF5336"/>
</dbReference>
<feature type="compositionally biased region" description="Low complexity" evidence="1">
    <location>
        <begin position="176"/>
        <end position="220"/>
    </location>
</feature>
<dbReference type="RefSeq" id="WP_184864626.1">
    <property type="nucleotide sequence ID" value="NZ_BAAAWY010000018.1"/>
</dbReference>
<evidence type="ECO:0000313" key="4">
    <source>
        <dbReference type="Proteomes" id="UP000585638"/>
    </source>
</evidence>
<keyword evidence="2" id="KW-0812">Transmembrane</keyword>
<feature type="compositionally biased region" description="Low complexity" evidence="1">
    <location>
        <begin position="153"/>
        <end position="169"/>
    </location>
</feature>
<feature type="region of interest" description="Disordered" evidence="1">
    <location>
        <begin position="141"/>
        <end position="253"/>
    </location>
</feature>
<protein>
    <submittedName>
        <fullName evidence="3">Uncharacterized protein</fullName>
    </submittedName>
</protein>
<feature type="transmembrane region" description="Helical" evidence="2">
    <location>
        <begin position="108"/>
        <end position="130"/>
    </location>
</feature>
<evidence type="ECO:0000256" key="2">
    <source>
        <dbReference type="SAM" id="Phobius"/>
    </source>
</evidence>